<dbReference type="Proteomes" id="UP001530400">
    <property type="component" value="Unassembled WGS sequence"/>
</dbReference>
<keyword evidence="4" id="KW-0472">Membrane</keyword>
<dbReference type="InterPro" id="IPR002641">
    <property type="entry name" value="PNPLA_dom"/>
</dbReference>
<keyword evidence="2" id="KW-0442">Lipid degradation</keyword>
<evidence type="ECO:0000256" key="4">
    <source>
        <dbReference type="SAM" id="Phobius"/>
    </source>
</evidence>
<keyword evidence="1" id="KW-0378">Hydrolase</keyword>
<evidence type="ECO:0000259" key="5">
    <source>
        <dbReference type="Pfam" id="PF01734"/>
    </source>
</evidence>
<name>A0ABD3QP70_9STRA</name>
<evidence type="ECO:0000256" key="2">
    <source>
        <dbReference type="ARBA" id="ARBA00022963"/>
    </source>
</evidence>
<keyword evidence="4" id="KW-1133">Transmembrane helix</keyword>
<feature type="transmembrane region" description="Helical" evidence="4">
    <location>
        <begin position="20"/>
        <end position="41"/>
    </location>
</feature>
<keyword evidence="3" id="KW-0443">Lipid metabolism</keyword>
<dbReference type="GO" id="GO:0016042">
    <property type="term" value="P:lipid catabolic process"/>
    <property type="evidence" value="ECO:0007669"/>
    <property type="project" value="UniProtKB-KW"/>
</dbReference>
<reference evidence="6 7" key="1">
    <citation type="submission" date="2024-10" db="EMBL/GenBank/DDBJ databases">
        <title>Updated reference genomes for cyclostephanoid diatoms.</title>
        <authorList>
            <person name="Roberts W.R."/>
            <person name="Alverson A.J."/>
        </authorList>
    </citation>
    <scope>NUCLEOTIDE SEQUENCE [LARGE SCALE GENOMIC DNA]</scope>
    <source>
        <strain evidence="6 7">AJA010-31</strain>
    </source>
</reference>
<dbReference type="PANTHER" id="PTHR14226:SF64">
    <property type="entry name" value="PNPLA DOMAIN-CONTAINING PROTEIN"/>
    <property type="match status" value="1"/>
</dbReference>
<evidence type="ECO:0000313" key="6">
    <source>
        <dbReference type="EMBL" id="KAL3801751.1"/>
    </source>
</evidence>
<dbReference type="Gene3D" id="3.40.1090.10">
    <property type="entry name" value="Cytosolic phospholipase A2 catalytic domain"/>
    <property type="match status" value="1"/>
</dbReference>
<protein>
    <recommendedName>
        <fullName evidence="5">PNPLA domain-containing protein</fullName>
    </recommendedName>
</protein>
<dbReference type="InterPro" id="IPR016035">
    <property type="entry name" value="Acyl_Trfase/lysoPLipase"/>
</dbReference>
<keyword evidence="7" id="KW-1185">Reference proteome</keyword>
<sequence>MELNSSPSTTGQRHKYCLMFYRRAMLILSAFLISMFANLALIDARACSQSPAKWHGQQHQQHCNMAFVCLPQSMPSVNNDDKSTHLQNAFRPHIHHTKSAHVLQFWSRRTAFDHDASASDNSQYQSSPREYKQIDNEEDFQLQLPEQSEVGIVLYDANRTTNNEVDELSASAAATNVTRISKRSMLASTLRSIRPLIVPPWILPFIPSEKDDVICIINETNSSLVLASSQPEEVAIAVPNITSNIALNLSDQLTLQAINVIDAEIEYRSGNLASEETQVISNQKQSEPSSKRRSFLRRQLDRTIRRNKAVASKEEATCPVIVSNIHELRDAVLVNKIPLKDVGFRFPVNGIGSEILSQSENTLDEARISLYIDDVPNEQDEQEAPPKAETIFQRHDPVINGTLSSLLTCGSNASFNRNSTYYQQAIDLLSNHPVLSLVQERVKTNSTPGNRLPTDDAHLALVIEGGGMRGAVSAGMATALSTLDLLDTFDSVHGSSAGAIIGAYVVSRQLCTDVYTDIMPAAGSKFASKKRTLINVGVDWLADLVHSYDESDGKEIESNGPNDSDAVCELVDDVPNNEIDAGNASMWICEDEISLTSVELAMGRISAEPRRRSRWADDHYDGLLFESMQYLLSRTRSAAQKSISKPISFGMRYANQALDLATSVGQYFRRKPGMNLTYVLDGIMDETHGLRPFDIEAFKANDKKQPLYVVASAVSQGGSGEMETIAFNSKDGDFFGLSPDLVNGSQTKPNKSRSWYLRVWNIVKRSSSALYSAAYNVLFAEEPDYRDTVLPPGTNAMGGLVNRRKRVAPPTQQGGSFYEPTGRVNGEGKNGLFPCLEAHHLILLASMLVPGIGNAPINLIRSKNRRKLIESNTKFPRFLPRRQQALENQKKENSHLCYDAFCYEPIPYRSAVEKAGATHVLALRSRPDGCVVETRQHLYERVIGPIYFRKHGMNNVAKLFSSGGSQYRYIEDVLTLNEGLAQGISIARNDTQFAHPKGVKVPPTALLFGTDKPDEVSIDAWKRAHLLPISLPIGTPELPTLSQDREEVLRAVRHGYAAAFDVLAPIAGLPFDSKSIPGERVAEILFPGGDDDITDVLNKPVKIKSSYIGADSSVVIKELKKREKFAAWVTGKREAKKKAQEEVISHPQGALARMIERRSSSYHESDQYVRDASNTLEWLETEALLAALPGFRNGKLDHIVETLLAKEERKQDG</sequence>
<dbReference type="EMBL" id="JALLPJ020000123">
    <property type="protein sequence ID" value="KAL3801751.1"/>
    <property type="molecule type" value="Genomic_DNA"/>
</dbReference>
<keyword evidence="4" id="KW-0812">Transmembrane</keyword>
<dbReference type="GO" id="GO:0016298">
    <property type="term" value="F:lipase activity"/>
    <property type="evidence" value="ECO:0007669"/>
    <property type="project" value="UniProtKB-ARBA"/>
</dbReference>
<evidence type="ECO:0000256" key="3">
    <source>
        <dbReference type="ARBA" id="ARBA00023098"/>
    </source>
</evidence>
<gene>
    <name evidence="6" type="ORF">ACHAWO_013900</name>
</gene>
<accession>A0ABD3QP70</accession>
<dbReference type="GO" id="GO:0052689">
    <property type="term" value="F:carboxylic ester hydrolase activity"/>
    <property type="evidence" value="ECO:0007669"/>
    <property type="project" value="UniProtKB-ARBA"/>
</dbReference>
<dbReference type="AlphaFoldDB" id="A0ABD3QP70"/>
<proteinExistence type="predicted"/>
<feature type="domain" description="PNPLA" evidence="5">
    <location>
        <begin position="461"/>
        <end position="508"/>
    </location>
</feature>
<dbReference type="Pfam" id="PF01734">
    <property type="entry name" value="Patatin"/>
    <property type="match status" value="1"/>
</dbReference>
<comment type="caution">
    <text evidence="6">The sequence shown here is derived from an EMBL/GenBank/DDBJ whole genome shotgun (WGS) entry which is preliminary data.</text>
</comment>
<dbReference type="PANTHER" id="PTHR14226">
    <property type="entry name" value="NEUROPATHY TARGET ESTERASE/SWISS CHEESE D.MELANOGASTER"/>
    <property type="match status" value="1"/>
</dbReference>
<dbReference type="SUPFAM" id="SSF52151">
    <property type="entry name" value="FabD/lysophospholipase-like"/>
    <property type="match status" value="1"/>
</dbReference>
<evidence type="ECO:0000256" key="1">
    <source>
        <dbReference type="ARBA" id="ARBA00022801"/>
    </source>
</evidence>
<evidence type="ECO:0000313" key="7">
    <source>
        <dbReference type="Proteomes" id="UP001530400"/>
    </source>
</evidence>
<organism evidence="6 7">
    <name type="scientific">Cyclotella atomus</name>
    <dbReference type="NCBI Taxonomy" id="382360"/>
    <lineage>
        <taxon>Eukaryota</taxon>
        <taxon>Sar</taxon>
        <taxon>Stramenopiles</taxon>
        <taxon>Ochrophyta</taxon>
        <taxon>Bacillariophyta</taxon>
        <taxon>Coscinodiscophyceae</taxon>
        <taxon>Thalassiosirophycidae</taxon>
        <taxon>Stephanodiscales</taxon>
        <taxon>Stephanodiscaceae</taxon>
        <taxon>Cyclotella</taxon>
    </lineage>
</organism>
<dbReference type="InterPro" id="IPR050301">
    <property type="entry name" value="NTE"/>
</dbReference>